<feature type="signal peptide" evidence="1">
    <location>
        <begin position="1"/>
        <end position="30"/>
    </location>
</feature>
<dbReference type="AlphaFoldDB" id="A0A917DRQ4"/>
<proteinExistence type="predicted"/>
<dbReference type="SUPFAM" id="SSF81901">
    <property type="entry name" value="HCP-like"/>
    <property type="match status" value="1"/>
</dbReference>
<dbReference type="OrthoDB" id="7325958at2"/>
<reference evidence="2" key="1">
    <citation type="journal article" date="2014" name="Int. J. Syst. Evol. Microbiol.">
        <title>Complete genome sequence of Corynebacterium casei LMG S-19264T (=DSM 44701T), isolated from a smear-ripened cheese.</title>
        <authorList>
            <consortium name="US DOE Joint Genome Institute (JGI-PGF)"/>
            <person name="Walter F."/>
            <person name="Albersmeier A."/>
            <person name="Kalinowski J."/>
            <person name="Ruckert C."/>
        </authorList>
    </citation>
    <scope>NUCLEOTIDE SEQUENCE</scope>
    <source>
        <strain evidence="2">CGMCC 1.15360</strain>
    </source>
</reference>
<dbReference type="EMBL" id="BMIP01000002">
    <property type="protein sequence ID" value="GGD63676.1"/>
    <property type="molecule type" value="Genomic_DNA"/>
</dbReference>
<evidence type="ECO:0000313" key="3">
    <source>
        <dbReference type="Proteomes" id="UP000612349"/>
    </source>
</evidence>
<dbReference type="InterPro" id="IPR011990">
    <property type="entry name" value="TPR-like_helical_dom_sf"/>
</dbReference>
<evidence type="ECO:0000256" key="1">
    <source>
        <dbReference type="SAM" id="SignalP"/>
    </source>
</evidence>
<organism evidence="2 3">
    <name type="scientific">Croceicoccus mobilis</name>
    <dbReference type="NCBI Taxonomy" id="1703339"/>
    <lineage>
        <taxon>Bacteria</taxon>
        <taxon>Pseudomonadati</taxon>
        <taxon>Pseudomonadota</taxon>
        <taxon>Alphaproteobacteria</taxon>
        <taxon>Sphingomonadales</taxon>
        <taxon>Erythrobacteraceae</taxon>
        <taxon>Croceicoccus</taxon>
    </lineage>
</organism>
<name>A0A917DRQ4_9SPHN</name>
<dbReference type="Proteomes" id="UP000612349">
    <property type="component" value="Unassembled WGS sequence"/>
</dbReference>
<sequence length="411" mass="43204">MVRSISRAALAFALATGMAATGVSVTPAMAQGKKKEKEAAAEYSKEFVEAYQPLANAVDAGGDLAALKPQIPSLVALTTSNDEKMAAGNVIFNIGSKTQDQAVQLQGVEMMLASGKVPAENIASFSLAAGQLAYNAKDYTKAETYLKQAADAGSADAKGLLASTYITNEKPAEGLAMLDSAIKDLQAAGQPVPEGWAFNGMAAAVGQDDRPAAFKWGVMTLATDSRDSARSQAYRVVEAYSPFADDVQLDLMRLMARENAFDQPRQYVAYLDLMQPLRRPGEAKNFFDGVGAKAPTDNALVADAKRVANERYATTLKELDADAPSASGDAALAIADTYLGYGKSAEAEAAYTKAIDGGTTEQDRALTGLGIAQADQGKYAEAKATFEKITTGQRSELAKLWIAYVDGKAGA</sequence>
<feature type="chain" id="PRO_5037180215" description="Tetratricopeptide repeat protein" evidence="1">
    <location>
        <begin position="31"/>
        <end position="411"/>
    </location>
</feature>
<keyword evidence="1" id="KW-0732">Signal</keyword>
<evidence type="ECO:0000313" key="2">
    <source>
        <dbReference type="EMBL" id="GGD63676.1"/>
    </source>
</evidence>
<dbReference type="Gene3D" id="1.25.40.10">
    <property type="entry name" value="Tetratricopeptide repeat domain"/>
    <property type="match status" value="2"/>
</dbReference>
<reference evidence="2" key="2">
    <citation type="submission" date="2020-09" db="EMBL/GenBank/DDBJ databases">
        <authorList>
            <person name="Sun Q."/>
            <person name="Zhou Y."/>
        </authorList>
    </citation>
    <scope>NUCLEOTIDE SEQUENCE</scope>
    <source>
        <strain evidence="2">CGMCC 1.15360</strain>
    </source>
</reference>
<comment type="caution">
    <text evidence="2">The sequence shown here is derived from an EMBL/GenBank/DDBJ whole genome shotgun (WGS) entry which is preliminary data.</text>
</comment>
<gene>
    <name evidence="2" type="ORF">GCM10010990_11460</name>
</gene>
<keyword evidence="3" id="KW-1185">Reference proteome</keyword>
<dbReference type="RefSeq" id="WP_156522136.1">
    <property type="nucleotide sequence ID" value="NZ_BMIP01000002.1"/>
</dbReference>
<protein>
    <recommendedName>
        <fullName evidence="4">Tetratricopeptide repeat protein</fullName>
    </recommendedName>
</protein>
<accession>A0A917DRQ4</accession>
<evidence type="ECO:0008006" key="4">
    <source>
        <dbReference type="Google" id="ProtNLM"/>
    </source>
</evidence>